<reference evidence="2 3" key="1">
    <citation type="submission" date="2020-10" db="EMBL/GenBank/DDBJ databases">
        <title>Sequencing the genomes of 1000 actinobacteria strains.</title>
        <authorList>
            <person name="Klenk H.-P."/>
        </authorList>
    </citation>
    <scope>NUCLEOTIDE SEQUENCE [LARGE SCALE GENOMIC DNA]</scope>
    <source>
        <strain evidence="2 3">DSM 43748</strain>
    </source>
</reference>
<gene>
    <name evidence="2" type="ORF">H4W81_000860</name>
</gene>
<proteinExistence type="predicted"/>
<dbReference type="Gene3D" id="3.10.180.10">
    <property type="entry name" value="2,3-Dihydroxybiphenyl 1,2-Dioxygenase, domain 1"/>
    <property type="match status" value="1"/>
</dbReference>
<organism evidence="2 3">
    <name type="scientific">Nonomuraea africana</name>
    <dbReference type="NCBI Taxonomy" id="46171"/>
    <lineage>
        <taxon>Bacteria</taxon>
        <taxon>Bacillati</taxon>
        <taxon>Actinomycetota</taxon>
        <taxon>Actinomycetes</taxon>
        <taxon>Streptosporangiales</taxon>
        <taxon>Streptosporangiaceae</taxon>
        <taxon>Nonomuraea</taxon>
    </lineage>
</organism>
<dbReference type="Pfam" id="PF18029">
    <property type="entry name" value="Glyoxalase_6"/>
    <property type="match status" value="1"/>
</dbReference>
<dbReference type="PANTHER" id="PTHR33993">
    <property type="entry name" value="GLYOXALASE-RELATED"/>
    <property type="match status" value="1"/>
</dbReference>
<evidence type="ECO:0000313" key="3">
    <source>
        <dbReference type="Proteomes" id="UP000661607"/>
    </source>
</evidence>
<protein>
    <submittedName>
        <fullName evidence="2">Enzyme related to lactoylglutathione lyase</fullName>
    </submittedName>
</protein>
<keyword evidence="3" id="KW-1185">Reference proteome</keyword>
<feature type="domain" description="VOC" evidence="1">
    <location>
        <begin position="4"/>
        <end position="118"/>
    </location>
</feature>
<comment type="caution">
    <text evidence="2">The sequence shown here is derived from an EMBL/GenBank/DDBJ whole genome shotgun (WGS) entry which is preliminary data.</text>
</comment>
<accession>A0ABR9K7U4</accession>
<dbReference type="InterPro" id="IPR041581">
    <property type="entry name" value="Glyoxalase_6"/>
</dbReference>
<dbReference type="InterPro" id="IPR037523">
    <property type="entry name" value="VOC_core"/>
</dbReference>
<dbReference type="GO" id="GO:0016829">
    <property type="term" value="F:lyase activity"/>
    <property type="evidence" value="ECO:0007669"/>
    <property type="project" value="UniProtKB-KW"/>
</dbReference>
<evidence type="ECO:0000259" key="1">
    <source>
        <dbReference type="PROSITE" id="PS51819"/>
    </source>
</evidence>
<evidence type="ECO:0000313" key="2">
    <source>
        <dbReference type="EMBL" id="MBE1558081.1"/>
    </source>
</evidence>
<dbReference type="PROSITE" id="PS51819">
    <property type="entry name" value="VOC"/>
    <property type="match status" value="1"/>
</dbReference>
<dbReference type="Proteomes" id="UP000661607">
    <property type="component" value="Unassembled WGS sequence"/>
</dbReference>
<keyword evidence="2" id="KW-0456">Lyase</keyword>
<dbReference type="RefSeq" id="WP_192773564.1">
    <property type="nucleotide sequence ID" value="NZ_BAAASY010000025.1"/>
</dbReference>
<dbReference type="SUPFAM" id="SSF54593">
    <property type="entry name" value="Glyoxalase/Bleomycin resistance protein/Dihydroxybiphenyl dioxygenase"/>
    <property type="match status" value="1"/>
</dbReference>
<dbReference type="EMBL" id="JADBEF010000001">
    <property type="protein sequence ID" value="MBE1558081.1"/>
    <property type="molecule type" value="Genomic_DNA"/>
</dbReference>
<name>A0ABR9K7U4_9ACTN</name>
<dbReference type="InterPro" id="IPR029068">
    <property type="entry name" value="Glyas_Bleomycin-R_OHBP_Dase"/>
</dbReference>
<dbReference type="InterPro" id="IPR052164">
    <property type="entry name" value="Anthracycline_SecMetBiosynth"/>
</dbReference>
<dbReference type="CDD" id="cd07247">
    <property type="entry name" value="SgaA_N_like"/>
    <property type="match status" value="1"/>
</dbReference>
<sequence>MVNTVSWFEVATDEPEGVQRFYGDLFGWHFAEAQGVSMDYRFITETEGAKPTGGILGTEGRRPGHAVFFVHVDDVETACVRAEALGGKVLSKVIDDTGGASFAYLHDISGNLFGVHTPPAG</sequence>